<accession>A0ABR3WC77</accession>
<gene>
    <name evidence="1" type="ORF">VTK73DRAFT_7837</name>
</gene>
<evidence type="ECO:0000313" key="2">
    <source>
        <dbReference type="Proteomes" id="UP001586593"/>
    </source>
</evidence>
<evidence type="ECO:0000313" key="1">
    <source>
        <dbReference type="EMBL" id="KAL1858356.1"/>
    </source>
</evidence>
<keyword evidence="2" id="KW-1185">Reference proteome</keyword>
<protein>
    <submittedName>
        <fullName evidence="1">Uncharacterized protein</fullName>
    </submittedName>
</protein>
<proteinExistence type="predicted"/>
<dbReference type="EMBL" id="JAZHXJ010000520">
    <property type="protein sequence ID" value="KAL1858356.1"/>
    <property type="molecule type" value="Genomic_DNA"/>
</dbReference>
<reference evidence="1 2" key="1">
    <citation type="journal article" date="2024" name="Commun. Biol.">
        <title>Comparative genomic analysis of thermophilic fungi reveals convergent evolutionary adaptations and gene losses.</title>
        <authorList>
            <person name="Steindorff A.S."/>
            <person name="Aguilar-Pontes M.V."/>
            <person name="Robinson A.J."/>
            <person name="Andreopoulos B."/>
            <person name="LaButti K."/>
            <person name="Kuo A."/>
            <person name="Mondo S."/>
            <person name="Riley R."/>
            <person name="Otillar R."/>
            <person name="Haridas S."/>
            <person name="Lipzen A."/>
            <person name="Grimwood J."/>
            <person name="Schmutz J."/>
            <person name="Clum A."/>
            <person name="Reid I.D."/>
            <person name="Moisan M.C."/>
            <person name="Butler G."/>
            <person name="Nguyen T.T.M."/>
            <person name="Dewar K."/>
            <person name="Conant G."/>
            <person name="Drula E."/>
            <person name="Henrissat B."/>
            <person name="Hansel C."/>
            <person name="Singer S."/>
            <person name="Hutchinson M.I."/>
            <person name="de Vries R.P."/>
            <person name="Natvig D.O."/>
            <person name="Powell A.J."/>
            <person name="Tsang A."/>
            <person name="Grigoriev I.V."/>
        </authorList>
    </citation>
    <scope>NUCLEOTIDE SEQUENCE [LARGE SCALE GENOMIC DNA]</scope>
    <source>
        <strain evidence="1 2">ATCC 24622</strain>
    </source>
</reference>
<comment type="caution">
    <text evidence="1">The sequence shown here is derived from an EMBL/GenBank/DDBJ whole genome shotgun (WGS) entry which is preliminary data.</text>
</comment>
<name>A0ABR3WC77_9PEZI</name>
<sequence>MYISLCFAELSNFSSPRVQTTEFCYLAQPFDLPPDSKLAFSLRWYEGCFVGGLFSSLSLWDNRRKLGCLWQCTFDSKQTKPRPVINYLRM</sequence>
<organism evidence="1 2">
    <name type="scientific">Phialemonium thermophilum</name>
    <dbReference type="NCBI Taxonomy" id="223376"/>
    <lineage>
        <taxon>Eukaryota</taxon>
        <taxon>Fungi</taxon>
        <taxon>Dikarya</taxon>
        <taxon>Ascomycota</taxon>
        <taxon>Pezizomycotina</taxon>
        <taxon>Sordariomycetes</taxon>
        <taxon>Sordariomycetidae</taxon>
        <taxon>Cephalothecales</taxon>
        <taxon>Cephalothecaceae</taxon>
        <taxon>Phialemonium</taxon>
    </lineage>
</organism>
<dbReference type="Proteomes" id="UP001586593">
    <property type="component" value="Unassembled WGS sequence"/>
</dbReference>